<dbReference type="Gene3D" id="2.10.230.10">
    <property type="entry name" value="Heat shock protein DnaJ, cysteine-rich domain"/>
    <property type="match status" value="1"/>
</dbReference>
<dbReference type="PROSITE" id="PS51188">
    <property type="entry name" value="ZF_CR"/>
    <property type="match status" value="1"/>
</dbReference>
<feature type="region of interest" description="Disordered" evidence="23">
    <location>
        <begin position="371"/>
        <end position="401"/>
    </location>
</feature>
<dbReference type="Proteomes" id="UP000007110">
    <property type="component" value="Unassembled WGS sequence"/>
</dbReference>
<evidence type="ECO:0000256" key="23">
    <source>
        <dbReference type="SAM" id="MobiDB-lite"/>
    </source>
</evidence>
<dbReference type="GO" id="GO:0016020">
    <property type="term" value="C:membrane"/>
    <property type="evidence" value="ECO:0007669"/>
    <property type="project" value="UniProtKB-SubCell"/>
</dbReference>
<dbReference type="InterPro" id="IPR044713">
    <property type="entry name" value="DNJA1/2-like"/>
</dbReference>
<keyword evidence="13 22" id="KW-0862">Zinc</keyword>
<dbReference type="GO" id="GO:0005634">
    <property type="term" value="C:nucleus"/>
    <property type="evidence" value="ECO:0007669"/>
    <property type="project" value="UniProtKB-SubCell"/>
</dbReference>
<dbReference type="GO" id="GO:0005524">
    <property type="term" value="F:ATP binding"/>
    <property type="evidence" value="ECO:0007669"/>
    <property type="project" value="InterPro"/>
</dbReference>
<dbReference type="PRINTS" id="PR00625">
    <property type="entry name" value="JDOMAIN"/>
</dbReference>
<dbReference type="GO" id="GO:0009408">
    <property type="term" value="P:response to heat"/>
    <property type="evidence" value="ECO:0007669"/>
    <property type="project" value="InterPro"/>
</dbReference>
<dbReference type="SUPFAM" id="SSF46565">
    <property type="entry name" value="Chaperone J-domain"/>
    <property type="match status" value="1"/>
</dbReference>
<dbReference type="FunFam" id="2.60.260.20:FF:000068">
    <property type="entry name" value="Chaperone protein dnaJ 3"/>
    <property type="match status" value="1"/>
</dbReference>
<evidence type="ECO:0000313" key="26">
    <source>
        <dbReference type="EnsemblMetazoa" id="XP_030828506"/>
    </source>
</evidence>
<keyword evidence="19" id="KW-0449">Lipoprotein</keyword>
<dbReference type="FunFam" id="1.10.287.110:FF:000014">
    <property type="entry name" value="dnaJ homolog subfamily A member 1"/>
    <property type="match status" value="1"/>
</dbReference>
<evidence type="ECO:0000256" key="12">
    <source>
        <dbReference type="ARBA" id="ARBA00022824"/>
    </source>
</evidence>
<dbReference type="GO" id="GO:0048471">
    <property type="term" value="C:perinuclear region of cytoplasm"/>
    <property type="evidence" value="ECO:0007669"/>
    <property type="project" value="UniProtKB-SubCell"/>
</dbReference>
<reference evidence="27" key="1">
    <citation type="submission" date="2015-02" db="EMBL/GenBank/DDBJ databases">
        <title>Genome sequencing for Strongylocentrotus purpuratus.</title>
        <authorList>
            <person name="Murali S."/>
            <person name="Liu Y."/>
            <person name="Vee V."/>
            <person name="English A."/>
            <person name="Wang M."/>
            <person name="Skinner E."/>
            <person name="Han Y."/>
            <person name="Muzny D.M."/>
            <person name="Worley K.C."/>
            <person name="Gibbs R.A."/>
        </authorList>
    </citation>
    <scope>NUCLEOTIDE SEQUENCE</scope>
</reference>
<keyword evidence="11 22" id="KW-0863">Zinc-finger</keyword>
<keyword evidence="17" id="KW-0472">Membrane</keyword>
<dbReference type="GO" id="GO:0051082">
    <property type="term" value="F:unfolded protein binding"/>
    <property type="evidence" value="ECO:0007669"/>
    <property type="project" value="InterPro"/>
</dbReference>
<dbReference type="OrthoDB" id="550424at2759"/>
<evidence type="ECO:0000259" key="25">
    <source>
        <dbReference type="PROSITE" id="PS51188"/>
    </source>
</evidence>
<comment type="subunit">
    <text evidence="21">Identified in a complex with HSPA1B and BAX. Interacts with RNF207.</text>
</comment>
<dbReference type="Gene3D" id="1.10.287.110">
    <property type="entry name" value="DnaJ domain"/>
    <property type="match status" value="1"/>
</dbReference>
<keyword evidence="8" id="KW-0597">Phosphoprotein</keyword>
<dbReference type="InterPro" id="IPR036869">
    <property type="entry name" value="J_dom_sf"/>
</dbReference>
<dbReference type="SUPFAM" id="SSF57938">
    <property type="entry name" value="DnaJ/Hsp40 cysteine-rich domain"/>
    <property type="match status" value="1"/>
</dbReference>
<keyword evidence="18" id="KW-0539">Nucleus</keyword>
<dbReference type="OMA" id="NALCTKC"/>
<sequence>MVKETQYYDVLGVRSNATEAELKKAYRKLALKYHPDKNPDEPEKFKEISLAYETLSDQKKRKIYDEGGEQAVKEGGTGGGMHDPMDLFDMFFKFGGGSRGRERRGKDVIHQLAVTLDELYNGSVRKLALQKQVVCDKCEGRGGKKGAVEKCGTCRGSGMQVHVRQLGPGMVQQIQSMCSSCEGQGERISAKDRCKSCQGQKVIRERKILEVHIDKGMKDGQKITFRGEGDQEPGLEPGDIIIILDEKPNEMFRRRGNDLLIMACKIELVEALCGFQKIINTLDKREIVIMSHPGEIVKPGDIKMVVGEGMPLYKNPFERGRLIIQFQINFPENNAIQEKNLEKLEAIMPAREDCIVTDDMEMVTLSDYTLEHESRGHHGGGNAYDEDDENQMPRGMQCQSH</sequence>
<comment type="subcellular location">
    <subcellularLocation>
        <location evidence="4">Cytoplasm</location>
        <location evidence="4">Perinuclear region</location>
    </subcellularLocation>
    <subcellularLocation>
        <location evidence="5">Membrane</location>
        <topology evidence="5">Lipid-anchor</topology>
    </subcellularLocation>
    <subcellularLocation>
        <location evidence="2">Microsome</location>
    </subcellularLocation>
    <subcellularLocation>
        <location evidence="3">Mitochondrion</location>
    </subcellularLocation>
    <subcellularLocation>
        <location evidence="1">Nucleus</location>
    </subcellularLocation>
</comment>
<evidence type="ECO:0000259" key="24">
    <source>
        <dbReference type="PROSITE" id="PS50076"/>
    </source>
</evidence>
<evidence type="ECO:0000256" key="20">
    <source>
        <dbReference type="ARBA" id="ARBA00040977"/>
    </source>
</evidence>
<dbReference type="GO" id="GO:0005739">
    <property type="term" value="C:mitochondrion"/>
    <property type="evidence" value="ECO:0007669"/>
    <property type="project" value="UniProtKB-SubCell"/>
</dbReference>
<evidence type="ECO:0000256" key="4">
    <source>
        <dbReference type="ARBA" id="ARBA00004556"/>
    </source>
</evidence>
<dbReference type="Pfam" id="PF01556">
    <property type="entry name" value="DnaJ_C"/>
    <property type="match status" value="1"/>
</dbReference>
<keyword evidence="14" id="KW-0492">Microsome</keyword>
<evidence type="ECO:0000256" key="15">
    <source>
        <dbReference type="ARBA" id="ARBA00022990"/>
    </source>
</evidence>
<dbReference type="FunFam" id="2.10.230.10:FF:000005">
    <property type="entry name" value="DnaJ homolog subfamily A member 1"/>
    <property type="match status" value="1"/>
</dbReference>
<dbReference type="Gene3D" id="2.60.260.20">
    <property type="entry name" value="Urease metallochaperone UreE, N-terminal domain"/>
    <property type="match status" value="2"/>
</dbReference>
<dbReference type="GO" id="GO:0030544">
    <property type="term" value="F:Hsp70 protein binding"/>
    <property type="evidence" value="ECO:0007669"/>
    <property type="project" value="InterPro"/>
</dbReference>
<evidence type="ECO:0000256" key="6">
    <source>
        <dbReference type="ARBA" id="ARBA00022481"/>
    </source>
</evidence>
<keyword evidence="7" id="KW-0963">Cytoplasm</keyword>
<dbReference type="KEGG" id="spu:578394"/>
<accession>A0A7M7MYI4</accession>
<dbReference type="InterPro" id="IPR002939">
    <property type="entry name" value="DnaJ_C"/>
</dbReference>
<evidence type="ECO:0000256" key="21">
    <source>
        <dbReference type="ARBA" id="ARBA00046752"/>
    </source>
</evidence>
<evidence type="ECO:0000256" key="10">
    <source>
        <dbReference type="ARBA" id="ARBA00022737"/>
    </source>
</evidence>
<dbReference type="GO" id="GO:0042026">
    <property type="term" value="P:protein refolding"/>
    <property type="evidence" value="ECO:0000318"/>
    <property type="project" value="GO_Central"/>
</dbReference>
<keyword evidence="9 22" id="KW-0479">Metal-binding</keyword>
<keyword evidence="12" id="KW-0256">Endoplasmic reticulum</keyword>
<dbReference type="InParanoid" id="A0A7M7MYI4"/>
<dbReference type="AlphaFoldDB" id="A0A7M7MYI4"/>
<dbReference type="CDD" id="cd06257">
    <property type="entry name" value="DnaJ"/>
    <property type="match status" value="1"/>
</dbReference>
<evidence type="ECO:0000256" key="8">
    <source>
        <dbReference type="ARBA" id="ARBA00022553"/>
    </source>
</evidence>
<dbReference type="HAMAP" id="MF_01152">
    <property type="entry name" value="DnaJ"/>
    <property type="match status" value="1"/>
</dbReference>
<evidence type="ECO:0000256" key="7">
    <source>
        <dbReference type="ARBA" id="ARBA00022490"/>
    </source>
</evidence>
<feature type="zinc finger region" description="CR-type" evidence="22">
    <location>
        <begin position="122"/>
        <end position="206"/>
    </location>
</feature>
<keyword evidence="10" id="KW-0677">Repeat</keyword>
<dbReference type="CDD" id="cd10719">
    <property type="entry name" value="DnaJ_zf"/>
    <property type="match status" value="1"/>
</dbReference>
<evidence type="ECO:0000256" key="5">
    <source>
        <dbReference type="ARBA" id="ARBA00004635"/>
    </source>
</evidence>
<feature type="domain" description="CR-type" evidence="25">
    <location>
        <begin position="122"/>
        <end position="206"/>
    </location>
</feature>
<dbReference type="Pfam" id="PF00684">
    <property type="entry name" value="DnaJ_CXXCXGXG"/>
    <property type="match status" value="1"/>
</dbReference>
<evidence type="ECO:0000256" key="18">
    <source>
        <dbReference type="ARBA" id="ARBA00023242"/>
    </source>
</evidence>
<name>A0A7M7MYI4_STRPU</name>
<evidence type="ECO:0000256" key="16">
    <source>
        <dbReference type="ARBA" id="ARBA00023128"/>
    </source>
</evidence>
<evidence type="ECO:0000256" key="3">
    <source>
        <dbReference type="ARBA" id="ARBA00004173"/>
    </source>
</evidence>
<dbReference type="GO" id="GO:0008270">
    <property type="term" value="F:zinc ion binding"/>
    <property type="evidence" value="ECO:0007669"/>
    <property type="project" value="UniProtKB-KW"/>
</dbReference>
<dbReference type="SMR" id="A0A7M7MYI4"/>
<evidence type="ECO:0000313" key="27">
    <source>
        <dbReference type="Proteomes" id="UP000007110"/>
    </source>
</evidence>
<dbReference type="InterPro" id="IPR036410">
    <property type="entry name" value="HSP_DnaJ_Cys-rich_dom_sf"/>
</dbReference>
<organism evidence="26 27">
    <name type="scientific">Strongylocentrotus purpuratus</name>
    <name type="common">Purple sea urchin</name>
    <dbReference type="NCBI Taxonomy" id="7668"/>
    <lineage>
        <taxon>Eukaryota</taxon>
        <taxon>Metazoa</taxon>
        <taxon>Echinodermata</taxon>
        <taxon>Eleutherozoa</taxon>
        <taxon>Echinozoa</taxon>
        <taxon>Echinoidea</taxon>
        <taxon>Euechinoidea</taxon>
        <taxon>Echinacea</taxon>
        <taxon>Camarodonta</taxon>
        <taxon>Echinidea</taxon>
        <taxon>Strongylocentrotidae</taxon>
        <taxon>Strongylocentrotus</taxon>
    </lineage>
</organism>
<dbReference type="SMART" id="SM00271">
    <property type="entry name" value="DnaJ"/>
    <property type="match status" value="1"/>
</dbReference>
<dbReference type="GO" id="GO:0005829">
    <property type="term" value="C:cytosol"/>
    <property type="evidence" value="ECO:0000318"/>
    <property type="project" value="GO_Central"/>
</dbReference>
<evidence type="ECO:0000256" key="13">
    <source>
        <dbReference type="ARBA" id="ARBA00022833"/>
    </source>
</evidence>
<dbReference type="InterPro" id="IPR001305">
    <property type="entry name" value="HSP_DnaJ_Cys-rich_dom"/>
</dbReference>
<keyword evidence="27" id="KW-1185">Reference proteome</keyword>
<dbReference type="SUPFAM" id="SSF49493">
    <property type="entry name" value="HSP40/DnaJ peptide-binding domain"/>
    <property type="match status" value="2"/>
</dbReference>
<evidence type="ECO:0000256" key="22">
    <source>
        <dbReference type="PROSITE-ProRule" id="PRU00546"/>
    </source>
</evidence>
<protein>
    <recommendedName>
        <fullName evidence="20">DnaJ homolog subfamily A member 1</fullName>
    </recommendedName>
</protein>
<evidence type="ECO:0000256" key="14">
    <source>
        <dbReference type="ARBA" id="ARBA00022848"/>
    </source>
</evidence>
<evidence type="ECO:0000256" key="17">
    <source>
        <dbReference type="ARBA" id="ARBA00023136"/>
    </source>
</evidence>
<evidence type="ECO:0000256" key="9">
    <source>
        <dbReference type="ARBA" id="ARBA00022723"/>
    </source>
</evidence>
<dbReference type="EnsemblMetazoa" id="XM_030972646">
    <property type="protein sequence ID" value="XP_030828506"/>
    <property type="gene ID" value="LOC578394"/>
</dbReference>
<dbReference type="Pfam" id="PF00226">
    <property type="entry name" value="DnaJ"/>
    <property type="match status" value="1"/>
</dbReference>
<dbReference type="PROSITE" id="PS00636">
    <property type="entry name" value="DNAJ_1"/>
    <property type="match status" value="1"/>
</dbReference>
<evidence type="ECO:0000256" key="1">
    <source>
        <dbReference type="ARBA" id="ARBA00004123"/>
    </source>
</evidence>
<evidence type="ECO:0000256" key="2">
    <source>
        <dbReference type="ARBA" id="ARBA00004144"/>
    </source>
</evidence>
<evidence type="ECO:0000256" key="19">
    <source>
        <dbReference type="ARBA" id="ARBA00023288"/>
    </source>
</evidence>
<evidence type="ECO:0000256" key="11">
    <source>
        <dbReference type="ARBA" id="ARBA00022771"/>
    </source>
</evidence>
<dbReference type="InterPro" id="IPR018253">
    <property type="entry name" value="DnaJ_domain_CS"/>
</dbReference>
<dbReference type="FunFam" id="2.60.260.20:FF:000003">
    <property type="entry name" value="DnaJ subfamily A member 2"/>
    <property type="match status" value="1"/>
</dbReference>
<reference evidence="26" key="2">
    <citation type="submission" date="2021-01" db="UniProtKB">
        <authorList>
            <consortium name="EnsemblMetazoa"/>
        </authorList>
    </citation>
    <scope>IDENTIFICATION</scope>
</reference>
<dbReference type="GO" id="GO:0005737">
    <property type="term" value="C:cytoplasm"/>
    <property type="evidence" value="ECO:0000318"/>
    <property type="project" value="GO_Central"/>
</dbReference>
<dbReference type="GO" id="GO:0051087">
    <property type="term" value="F:protein-folding chaperone binding"/>
    <property type="evidence" value="ECO:0000318"/>
    <property type="project" value="GO_Central"/>
</dbReference>
<keyword evidence="6" id="KW-0488">Methylation</keyword>
<feature type="domain" description="J" evidence="24">
    <location>
        <begin position="6"/>
        <end position="68"/>
    </location>
</feature>
<keyword evidence="15" id="KW-0007">Acetylation</keyword>
<dbReference type="GeneID" id="578394"/>
<keyword evidence="16" id="KW-0496">Mitochondrion</keyword>
<dbReference type="PANTHER" id="PTHR43888">
    <property type="entry name" value="DNAJ-LIKE-2, ISOFORM A-RELATED"/>
    <property type="match status" value="1"/>
</dbReference>
<dbReference type="InterPro" id="IPR012724">
    <property type="entry name" value="DnaJ"/>
</dbReference>
<dbReference type="CDD" id="cd10747">
    <property type="entry name" value="DnaJ_C"/>
    <property type="match status" value="1"/>
</dbReference>
<dbReference type="InterPro" id="IPR008971">
    <property type="entry name" value="HSP40/DnaJ_pept-bd"/>
</dbReference>
<dbReference type="PROSITE" id="PS50076">
    <property type="entry name" value="DNAJ_2"/>
    <property type="match status" value="1"/>
</dbReference>
<dbReference type="RefSeq" id="XP_030828506.1">
    <property type="nucleotide sequence ID" value="XM_030972646.1"/>
</dbReference>
<proteinExistence type="inferred from homology"/>
<dbReference type="InterPro" id="IPR001623">
    <property type="entry name" value="DnaJ_domain"/>
</dbReference>